<evidence type="ECO:0000313" key="5">
    <source>
        <dbReference type="Proteomes" id="UP000249696"/>
    </source>
</evidence>
<evidence type="ECO:0000313" key="4">
    <source>
        <dbReference type="EMBL" id="RAJ12419.1"/>
    </source>
</evidence>
<dbReference type="SMART" id="SM00028">
    <property type="entry name" value="TPR"/>
    <property type="match status" value="4"/>
</dbReference>
<feature type="transmembrane region" description="Helical" evidence="1">
    <location>
        <begin position="828"/>
        <end position="847"/>
    </location>
</feature>
<dbReference type="PANTHER" id="PTHR10098:SF108">
    <property type="entry name" value="TETRATRICOPEPTIDE REPEAT PROTEIN 28"/>
    <property type="match status" value="1"/>
</dbReference>
<organism evidence="4 5">
    <name type="scientific">Arenibacter echinorum</name>
    <dbReference type="NCBI Taxonomy" id="440515"/>
    <lineage>
        <taxon>Bacteria</taxon>
        <taxon>Pseudomonadati</taxon>
        <taxon>Bacteroidota</taxon>
        <taxon>Flavobacteriia</taxon>
        <taxon>Flavobacteriales</taxon>
        <taxon>Flavobacteriaceae</taxon>
        <taxon>Arenibacter</taxon>
    </lineage>
</organism>
<evidence type="ECO:0000256" key="2">
    <source>
        <dbReference type="SAM" id="SignalP"/>
    </source>
</evidence>
<protein>
    <submittedName>
        <fullName evidence="4">CHAT domain-containing protein</fullName>
    </submittedName>
</protein>
<sequence length="852" mass="95866">MKNLSKIFVCVFWALPFWSSAQGTADELYKELDHVVTKPTLENLQRLASYADNFGSMAKSSDQQLALVIARSNLGYYFEKNGDLSKSVENYEDAYHRFKSNELSDYNIYENAVVPLAAIYIRQGDYLKAEELLIQCASHAKNTANNSLLFNTVLSLSALYNSTSRYERSYLLINETLKMKGIPKGTAAALKNNLATSYFRVGDFEKAKQLLSEIKVITGVELVNTYKSLAFIALKEGQKKMALDYIDKAKTALLNDEGVSAHQWVNLLVEEAELLLELGNILDAKNTLHKALSVLLPSYSNQGLPDETKLFPDRNFLRIFDAYAAATETVTDALRAYDLAFYVANLLQQDYTSQETKIIHQADVKHRTEKCLDLIWKLYSDSKDPIWAERAFTYAEQGKASVLIERTVLNKQQDGKASGLEVLLRNRDRLTDQLLRAQFKNLGDKILKSLISELADVDRQIKMVQSHLPKILRTELDLVALQQKLKTDEAVLQSYFLGAKSNYQFTIDNSGLRMYQLPDTEELSPYILKFVHLFDGPEAINNDVPHFTKTAYELFEVLQIQNGLNKNHLVLIPDGLLNFLPFESLLTEPAKGTSFSKMPFLAVSKKVAYAVNAQQYLTSKSDSKRKSVLGIFPVFSGSPEELSYSEEEAKAVGNAMSAELVMESQATKDNFIKKAKNHDLIHLSTHAGSGNFVVPAFVQFYDDLLYLPELHSLDMNGKTIVLSACETGIGKLQKGEGAISVARGFQYAGASSVLFSLWKVNDQSTASVMSRFYESFRSTASLFASNQEAKLSYLQDKNVPNSKKSPYYWNGFAYYGAIDSYEKPHNTLWWWAASLLFVGFLAIVFGLKRKQH</sequence>
<proteinExistence type="predicted"/>
<gene>
    <name evidence="4" type="ORF">LV92_01654</name>
</gene>
<keyword evidence="1" id="KW-1133">Transmembrane helix</keyword>
<feature type="domain" description="CHAT" evidence="3">
    <location>
        <begin position="561"/>
        <end position="816"/>
    </location>
</feature>
<dbReference type="OrthoDB" id="9771112at2"/>
<name>A0A327R6F7_9FLAO</name>
<dbReference type="PANTHER" id="PTHR10098">
    <property type="entry name" value="RAPSYN-RELATED"/>
    <property type="match status" value="1"/>
</dbReference>
<keyword evidence="2" id="KW-0732">Signal</keyword>
<feature type="chain" id="PRO_5016286292" evidence="2">
    <location>
        <begin position="22"/>
        <end position="852"/>
    </location>
</feature>
<comment type="caution">
    <text evidence="4">The sequence shown here is derived from an EMBL/GenBank/DDBJ whole genome shotgun (WGS) entry which is preliminary data.</text>
</comment>
<keyword evidence="5" id="KW-1185">Reference proteome</keyword>
<dbReference type="Pfam" id="PF12770">
    <property type="entry name" value="CHAT"/>
    <property type="match status" value="1"/>
</dbReference>
<dbReference type="InterPro" id="IPR011990">
    <property type="entry name" value="TPR-like_helical_dom_sf"/>
</dbReference>
<feature type="signal peptide" evidence="2">
    <location>
        <begin position="1"/>
        <end position="21"/>
    </location>
</feature>
<dbReference type="Proteomes" id="UP000249696">
    <property type="component" value="Unassembled WGS sequence"/>
</dbReference>
<dbReference type="EMBL" id="QLLN01000003">
    <property type="protein sequence ID" value="RAJ12419.1"/>
    <property type="molecule type" value="Genomic_DNA"/>
</dbReference>
<dbReference type="Gene3D" id="1.25.40.10">
    <property type="entry name" value="Tetratricopeptide repeat domain"/>
    <property type="match status" value="2"/>
</dbReference>
<dbReference type="RefSeq" id="WP_111623168.1">
    <property type="nucleotide sequence ID" value="NZ_QLLN01000003.1"/>
</dbReference>
<accession>A0A327R6F7</accession>
<dbReference type="InterPro" id="IPR024983">
    <property type="entry name" value="CHAT_dom"/>
</dbReference>
<evidence type="ECO:0000256" key="1">
    <source>
        <dbReference type="SAM" id="Phobius"/>
    </source>
</evidence>
<keyword evidence="1" id="KW-0812">Transmembrane</keyword>
<keyword evidence="1" id="KW-0472">Membrane</keyword>
<dbReference type="AlphaFoldDB" id="A0A327R6F7"/>
<reference evidence="4 5" key="1">
    <citation type="submission" date="2018-06" db="EMBL/GenBank/DDBJ databases">
        <title>Genomic Encyclopedia of Archaeal and Bacterial Type Strains, Phase II (KMG-II): from individual species to whole genera.</title>
        <authorList>
            <person name="Goeker M."/>
        </authorList>
    </citation>
    <scope>NUCLEOTIDE SEQUENCE [LARGE SCALE GENOMIC DNA]</scope>
    <source>
        <strain evidence="4 5">DSM 23522</strain>
    </source>
</reference>
<dbReference type="SUPFAM" id="SSF48452">
    <property type="entry name" value="TPR-like"/>
    <property type="match status" value="1"/>
</dbReference>
<evidence type="ECO:0000259" key="3">
    <source>
        <dbReference type="Pfam" id="PF12770"/>
    </source>
</evidence>
<dbReference type="InterPro" id="IPR019734">
    <property type="entry name" value="TPR_rpt"/>
</dbReference>